<dbReference type="EMBL" id="WHVB01000019">
    <property type="protein sequence ID" value="KAF8473040.1"/>
    <property type="molecule type" value="Genomic_DNA"/>
</dbReference>
<gene>
    <name evidence="4" type="ORF">DFH94DRAFT_636527</name>
</gene>
<feature type="domain" description="Nephrocystin 3-like N-terminal" evidence="3">
    <location>
        <begin position="207"/>
        <end position="376"/>
    </location>
</feature>
<evidence type="ECO:0000259" key="2">
    <source>
        <dbReference type="Pfam" id="PF22939"/>
    </source>
</evidence>
<dbReference type="Gene3D" id="1.20.5.1070">
    <property type="entry name" value="Head and neck region of the ectodomain of NDV fusion glycoprotein"/>
    <property type="match status" value="1"/>
</dbReference>
<proteinExistence type="predicted"/>
<reference evidence="4" key="1">
    <citation type="submission" date="2019-10" db="EMBL/GenBank/DDBJ databases">
        <authorList>
            <consortium name="DOE Joint Genome Institute"/>
            <person name="Kuo A."/>
            <person name="Miyauchi S."/>
            <person name="Kiss E."/>
            <person name="Drula E."/>
            <person name="Kohler A."/>
            <person name="Sanchez-Garcia M."/>
            <person name="Andreopoulos B."/>
            <person name="Barry K.W."/>
            <person name="Bonito G."/>
            <person name="Buee M."/>
            <person name="Carver A."/>
            <person name="Chen C."/>
            <person name="Cichocki N."/>
            <person name="Clum A."/>
            <person name="Culley D."/>
            <person name="Crous P.W."/>
            <person name="Fauchery L."/>
            <person name="Girlanda M."/>
            <person name="Hayes R."/>
            <person name="Keri Z."/>
            <person name="LaButti K."/>
            <person name="Lipzen A."/>
            <person name="Lombard V."/>
            <person name="Magnuson J."/>
            <person name="Maillard F."/>
            <person name="Morin E."/>
            <person name="Murat C."/>
            <person name="Nolan M."/>
            <person name="Ohm R."/>
            <person name="Pangilinan J."/>
            <person name="Pereira M."/>
            <person name="Perotto S."/>
            <person name="Peter M."/>
            <person name="Riley R."/>
            <person name="Sitrit Y."/>
            <person name="Stielow B."/>
            <person name="Szollosi G."/>
            <person name="Zifcakova L."/>
            <person name="Stursova M."/>
            <person name="Spatafora J.W."/>
            <person name="Tedersoo L."/>
            <person name="Vaario L.-M."/>
            <person name="Yamada A."/>
            <person name="Yan M."/>
            <person name="Wang P."/>
            <person name="Xu J."/>
            <person name="Bruns T."/>
            <person name="Baldrian P."/>
            <person name="Vilgalys R."/>
            <person name="Henrissat B."/>
            <person name="Grigoriev I.V."/>
            <person name="Hibbett D."/>
            <person name="Nagy L.G."/>
            <person name="Martin F.M."/>
        </authorList>
    </citation>
    <scope>NUCLEOTIDE SEQUENCE</scope>
    <source>
        <strain evidence="4">Prilba</strain>
    </source>
</reference>
<dbReference type="SUPFAM" id="SSF52540">
    <property type="entry name" value="P-loop containing nucleoside triphosphate hydrolases"/>
    <property type="match status" value="1"/>
</dbReference>
<dbReference type="PANTHER" id="PTHR10039:SF16">
    <property type="entry name" value="GPI INOSITOL-DEACYLASE"/>
    <property type="match status" value="1"/>
</dbReference>
<dbReference type="InterPro" id="IPR054471">
    <property type="entry name" value="GPIID_WHD"/>
</dbReference>
<dbReference type="Proteomes" id="UP000759537">
    <property type="component" value="Unassembled WGS sequence"/>
</dbReference>
<reference evidence="4" key="2">
    <citation type="journal article" date="2020" name="Nat. Commun.">
        <title>Large-scale genome sequencing of mycorrhizal fungi provides insights into the early evolution of symbiotic traits.</title>
        <authorList>
            <person name="Miyauchi S."/>
            <person name="Kiss E."/>
            <person name="Kuo A."/>
            <person name="Drula E."/>
            <person name="Kohler A."/>
            <person name="Sanchez-Garcia M."/>
            <person name="Morin E."/>
            <person name="Andreopoulos B."/>
            <person name="Barry K.W."/>
            <person name="Bonito G."/>
            <person name="Buee M."/>
            <person name="Carver A."/>
            <person name="Chen C."/>
            <person name="Cichocki N."/>
            <person name="Clum A."/>
            <person name="Culley D."/>
            <person name="Crous P.W."/>
            <person name="Fauchery L."/>
            <person name="Girlanda M."/>
            <person name="Hayes R.D."/>
            <person name="Keri Z."/>
            <person name="LaButti K."/>
            <person name="Lipzen A."/>
            <person name="Lombard V."/>
            <person name="Magnuson J."/>
            <person name="Maillard F."/>
            <person name="Murat C."/>
            <person name="Nolan M."/>
            <person name="Ohm R.A."/>
            <person name="Pangilinan J."/>
            <person name="Pereira M.F."/>
            <person name="Perotto S."/>
            <person name="Peter M."/>
            <person name="Pfister S."/>
            <person name="Riley R."/>
            <person name="Sitrit Y."/>
            <person name="Stielow J.B."/>
            <person name="Szollosi G."/>
            <person name="Zifcakova L."/>
            <person name="Stursova M."/>
            <person name="Spatafora J.W."/>
            <person name="Tedersoo L."/>
            <person name="Vaario L.M."/>
            <person name="Yamada A."/>
            <person name="Yan M."/>
            <person name="Wang P."/>
            <person name="Xu J."/>
            <person name="Bruns T."/>
            <person name="Baldrian P."/>
            <person name="Vilgalys R."/>
            <person name="Dunand C."/>
            <person name="Henrissat B."/>
            <person name="Grigoriev I.V."/>
            <person name="Hibbett D."/>
            <person name="Nagy L.G."/>
            <person name="Martin F.M."/>
        </authorList>
    </citation>
    <scope>NUCLEOTIDE SEQUENCE</scope>
    <source>
        <strain evidence="4">Prilba</strain>
    </source>
</reference>
<feature type="domain" description="GPI inositol-deacylase winged helix" evidence="2">
    <location>
        <begin position="490"/>
        <end position="577"/>
    </location>
</feature>
<protein>
    <recommendedName>
        <fullName evidence="6">NACHT domain-containing protein</fullName>
    </recommendedName>
</protein>
<name>A0A9P5JZE3_9AGAM</name>
<dbReference type="Pfam" id="PF24883">
    <property type="entry name" value="NPHP3_N"/>
    <property type="match status" value="1"/>
</dbReference>
<dbReference type="InterPro" id="IPR027417">
    <property type="entry name" value="P-loop_NTPase"/>
</dbReference>
<sequence length="600" mass="67703">MGHCNAYNRQAAKDTRTSQDALVDIFERIEMFFRRLQIYTEVPSTVEMMDIIVQIMVEVLSILGIAVKDIKQGRMKKYMKKLIGRTEIEDALKRLDKLTQEEARMAAAQNLKVTHTVDKRVEGVADTVAAVDNRVAGVDDRVAGVDDRVAGVDDRTASVNDRVKVVDDKVMEGIAGSQLCESIHKWLSPPDPSTNHNTACGTHHKKTATWFFEGSIFQEWKLTGSLLWIHGKSGSGKSVICSTVIQDIEAMCKAGNASMAYFYFDFRDANKQGLHDLVLSLLNQLSACSGPRCDILSELYSVHDEGKNQPSDSILADCLKKMLTVPDQCPTYLIIDALDESSNTSGIPSPRETVLQLLKELVELSLQNLHICVTSRPEIDIRNVLEPLTSRRVSLHDQNGQKKDISDYVRSIVYSDSEQIMRRWKTEDKELVVKTLSERADGMFRWVFCQLETLRRCLPPSVRRTLNELPESLDMTYERVLKEIQKPNGDLARRLLQCLVVANRPLGVKELAEVLTVDFDDAEGIPKLKPNWRWEDQEKALLTSCSSLITIVETDDVRIVQFSHFSVKEYLTSERLATSSVSRYHINLEPAHTILAQACM</sequence>
<organism evidence="4 5">
    <name type="scientific">Russula ochroleuca</name>
    <dbReference type="NCBI Taxonomy" id="152965"/>
    <lineage>
        <taxon>Eukaryota</taxon>
        <taxon>Fungi</taxon>
        <taxon>Dikarya</taxon>
        <taxon>Basidiomycota</taxon>
        <taxon>Agaricomycotina</taxon>
        <taxon>Agaricomycetes</taxon>
        <taxon>Russulales</taxon>
        <taxon>Russulaceae</taxon>
        <taxon>Russula</taxon>
    </lineage>
</organism>
<dbReference type="OrthoDB" id="7464126at2759"/>
<evidence type="ECO:0000313" key="4">
    <source>
        <dbReference type="EMBL" id="KAF8473040.1"/>
    </source>
</evidence>
<dbReference type="AlphaFoldDB" id="A0A9P5JZE3"/>
<evidence type="ECO:0008006" key="6">
    <source>
        <dbReference type="Google" id="ProtNLM"/>
    </source>
</evidence>
<accession>A0A9P5JZE3</accession>
<dbReference type="Pfam" id="PF22939">
    <property type="entry name" value="WHD_GPIID"/>
    <property type="match status" value="1"/>
</dbReference>
<keyword evidence="5" id="KW-1185">Reference proteome</keyword>
<keyword evidence="1" id="KW-0677">Repeat</keyword>
<evidence type="ECO:0000256" key="1">
    <source>
        <dbReference type="ARBA" id="ARBA00022737"/>
    </source>
</evidence>
<dbReference type="PANTHER" id="PTHR10039">
    <property type="entry name" value="AMELOGENIN"/>
    <property type="match status" value="1"/>
</dbReference>
<evidence type="ECO:0000313" key="5">
    <source>
        <dbReference type="Proteomes" id="UP000759537"/>
    </source>
</evidence>
<dbReference type="Gene3D" id="3.40.50.300">
    <property type="entry name" value="P-loop containing nucleotide triphosphate hydrolases"/>
    <property type="match status" value="1"/>
</dbReference>
<feature type="non-terminal residue" evidence="4">
    <location>
        <position position="600"/>
    </location>
</feature>
<dbReference type="InterPro" id="IPR056884">
    <property type="entry name" value="NPHP3-like_N"/>
</dbReference>
<evidence type="ECO:0000259" key="3">
    <source>
        <dbReference type="Pfam" id="PF24883"/>
    </source>
</evidence>
<comment type="caution">
    <text evidence="4">The sequence shown here is derived from an EMBL/GenBank/DDBJ whole genome shotgun (WGS) entry which is preliminary data.</text>
</comment>